<proteinExistence type="predicted"/>
<dbReference type="InterPro" id="IPR036770">
    <property type="entry name" value="Ankyrin_rpt-contain_sf"/>
</dbReference>
<dbReference type="Pfam" id="PF12796">
    <property type="entry name" value="Ank_2"/>
    <property type="match status" value="1"/>
</dbReference>
<dbReference type="EMBL" id="BMKK01000001">
    <property type="protein sequence ID" value="GGD41020.1"/>
    <property type="molecule type" value="Genomic_DNA"/>
</dbReference>
<dbReference type="AlphaFoldDB" id="A0A916YDJ3"/>
<evidence type="ECO:0000256" key="3">
    <source>
        <dbReference type="PROSITE-ProRule" id="PRU00023"/>
    </source>
</evidence>
<dbReference type="RefSeq" id="WP_229250462.1">
    <property type="nucleotide sequence ID" value="NZ_BMKK01000001.1"/>
</dbReference>
<evidence type="ECO:0000256" key="1">
    <source>
        <dbReference type="ARBA" id="ARBA00022737"/>
    </source>
</evidence>
<keyword evidence="2 3" id="KW-0040">ANK repeat</keyword>
<dbReference type="PROSITE" id="PS50088">
    <property type="entry name" value="ANK_REPEAT"/>
    <property type="match status" value="2"/>
</dbReference>
<reference evidence="5" key="2">
    <citation type="submission" date="2020-09" db="EMBL/GenBank/DDBJ databases">
        <authorList>
            <person name="Sun Q."/>
            <person name="Zhou Y."/>
        </authorList>
    </citation>
    <scope>NUCLEOTIDE SEQUENCE</scope>
    <source>
        <strain evidence="5">CGMCC 1.15958</strain>
    </source>
</reference>
<gene>
    <name evidence="5" type="ORF">GCM10011514_01370</name>
</gene>
<reference evidence="5" key="1">
    <citation type="journal article" date="2014" name="Int. J. Syst. Evol. Microbiol.">
        <title>Complete genome sequence of Corynebacterium casei LMG S-19264T (=DSM 44701T), isolated from a smear-ripened cheese.</title>
        <authorList>
            <consortium name="US DOE Joint Genome Institute (JGI-PGF)"/>
            <person name="Walter F."/>
            <person name="Albersmeier A."/>
            <person name="Kalinowski J."/>
            <person name="Ruckert C."/>
        </authorList>
    </citation>
    <scope>NUCLEOTIDE SEQUENCE</scope>
    <source>
        <strain evidence="5">CGMCC 1.15958</strain>
    </source>
</reference>
<dbReference type="PANTHER" id="PTHR24171">
    <property type="entry name" value="ANKYRIN REPEAT DOMAIN-CONTAINING PROTEIN 39-RELATED"/>
    <property type="match status" value="1"/>
</dbReference>
<feature type="repeat" description="ANK" evidence="3">
    <location>
        <begin position="109"/>
        <end position="141"/>
    </location>
</feature>
<evidence type="ECO:0000313" key="5">
    <source>
        <dbReference type="EMBL" id="GGD41020.1"/>
    </source>
</evidence>
<evidence type="ECO:0000256" key="2">
    <source>
        <dbReference type="ARBA" id="ARBA00023043"/>
    </source>
</evidence>
<name>A0A916YDJ3_9BACT</name>
<dbReference type="SMART" id="SM00248">
    <property type="entry name" value="ANK"/>
    <property type="match status" value="3"/>
</dbReference>
<comment type="caution">
    <text evidence="5">The sequence shown here is derived from an EMBL/GenBank/DDBJ whole genome shotgun (WGS) entry which is preliminary data.</text>
</comment>
<dbReference type="SUPFAM" id="SSF48403">
    <property type="entry name" value="Ankyrin repeat"/>
    <property type="match status" value="1"/>
</dbReference>
<feature type="signal peptide" evidence="4">
    <location>
        <begin position="1"/>
        <end position="25"/>
    </location>
</feature>
<keyword evidence="4" id="KW-0732">Signal</keyword>
<organism evidence="5 6">
    <name type="scientific">Emticicia aquatilis</name>
    <dbReference type="NCBI Taxonomy" id="1537369"/>
    <lineage>
        <taxon>Bacteria</taxon>
        <taxon>Pseudomonadati</taxon>
        <taxon>Bacteroidota</taxon>
        <taxon>Cytophagia</taxon>
        <taxon>Cytophagales</taxon>
        <taxon>Leadbetterellaceae</taxon>
        <taxon>Emticicia</taxon>
    </lineage>
</organism>
<accession>A0A916YDJ3</accession>
<feature type="repeat" description="ANK" evidence="3">
    <location>
        <begin position="76"/>
        <end position="108"/>
    </location>
</feature>
<protein>
    <recommendedName>
        <fullName evidence="7">Ankyrin repeat domain-containing protein</fullName>
    </recommendedName>
</protein>
<keyword evidence="1" id="KW-0677">Repeat</keyword>
<dbReference type="GO" id="GO:0085020">
    <property type="term" value="P:protein K6-linked ubiquitination"/>
    <property type="evidence" value="ECO:0007669"/>
    <property type="project" value="TreeGrafter"/>
</dbReference>
<sequence>MKRLFLFRLKQSAAMLLLIFNQNTAFCTNITSPKNAFVRSQSKEINIHEAVKANNITAVKKYISLKKNLNEKDPMGGSSPLITACLYDKKEIAQLLIKAGADLNFQNNDGSTPLHVAAFFCKPEMVKLLLAYKANRTIKNKYGSTALQTVLGSFKDVKPIYEPMKQMLEPMGVKLDLAYIEKTRPVIAQMLK</sequence>
<dbReference type="PROSITE" id="PS50297">
    <property type="entry name" value="ANK_REP_REGION"/>
    <property type="match status" value="2"/>
</dbReference>
<dbReference type="InterPro" id="IPR002110">
    <property type="entry name" value="Ankyrin_rpt"/>
</dbReference>
<evidence type="ECO:0000256" key="4">
    <source>
        <dbReference type="SAM" id="SignalP"/>
    </source>
</evidence>
<evidence type="ECO:0000313" key="6">
    <source>
        <dbReference type="Proteomes" id="UP000609064"/>
    </source>
</evidence>
<keyword evidence="6" id="KW-1185">Reference proteome</keyword>
<feature type="chain" id="PRO_5037793032" description="Ankyrin repeat domain-containing protein" evidence="4">
    <location>
        <begin position="26"/>
        <end position="192"/>
    </location>
</feature>
<evidence type="ECO:0008006" key="7">
    <source>
        <dbReference type="Google" id="ProtNLM"/>
    </source>
</evidence>
<dbReference type="Proteomes" id="UP000609064">
    <property type="component" value="Unassembled WGS sequence"/>
</dbReference>
<dbReference type="GO" id="GO:0004842">
    <property type="term" value="F:ubiquitin-protein transferase activity"/>
    <property type="evidence" value="ECO:0007669"/>
    <property type="project" value="TreeGrafter"/>
</dbReference>
<dbReference type="PANTHER" id="PTHR24171:SF8">
    <property type="entry name" value="BRCA1-ASSOCIATED RING DOMAIN PROTEIN 1"/>
    <property type="match status" value="1"/>
</dbReference>
<dbReference type="Gene3D" id="1.25.40.20">
    <property type="entry name" value="Ankyrin repeat-containing domain"/>
    <property type="match status" value="2"/>
</dbReference>